<evidence type="ECO:0000256" key="6">
    <source>
        <dbReference type="HAMAP-Rule" id="MF_01872"/>
    </source>
</evidence>
<dbReference type="Proteomes" id="UP000295741">
    <property type="component" value="Unassembled WGS sequence"/>
</dbReference>
<evidence type="ECO:0000259" key="7">
    <source>
        <dbReference type="Pfam" id="PF05175"/>
    </source>
</evidence>
<dbReference type="GO" id="GO:0005737">
    <property type="term" value="C:cytoplasm"/>
    <property type="evidence" value="ECO:0007669"/>
    <property type="project" value="UniProtKB-SubCell"/>
</dbReference>
<dbReference type="SUPFAM" id="SSF53335">
    <property type="entry name" value="S-adenosyl-L-methionine-dependent methyltransferases"/>
    <property type="match status" value="1"/>
</dbReference>
<dbReference type="HAMAP" id="MF_01872">
    <property type="entry name" value="tRNA_methyltr_YfiC"/>
    <property type="match status" value="1"/>
</dbReference>
<keyword evidence="1 6" id="KW-0963">Cytoplasm</keyword>
<dbReference type="GO" id="GO:0008033">
    <property type="term" value="P:tRNA processing"/>
    <property type="evidence" value="ECO:0007669"/>
    <property type="project" value="UniProtKB-UniRule"/>
</dbReference>
<comment type="similarity">
    <text evidence="6">Belongs to the methyltransferase superfamily. tRNA (adenine-N(6)-)-methyltransferase family.</text>
</comment>
<keyword evidence="5 6" id="KW-0819">tRNA processing</keyword>
<keyword evidence="2 6" id="KW-0489">Methyltransferase</keyword>
<evidence type="ECO:0000256" key="4">
    <source>
        <dbReference type="ARBA" id="ARBA00022691"/>
    </source>
</evidence>
<dbReference type="GO" id="GO:0016430">
    <property type="term" value="F:tRNA (adenine-N6)-methyltransferase activity"/>
    <property type="evidence" value="ECO:0007669"/>
    <property type="project" value="UniProtKB-UniRule"/>
</dbReference>
<dbReference type="InterPro" id="IPR022882">
    <property type="entry name" value="tRNA_adenine-N6_MeTrfase"/>
</dbReference>
<evidence type="ECO:0000313" key="9">
    <source>
        <dbReference type="Proteomes" id="UP000295741"/>
    </source>
</evidence>
<evidence type="ECO:0000256" key="5">
    <source>
        <dbReference type="ARBA" id="ARBA00022694"/>
    </source>
</evidence>
<dbReference type="RefSeq" id="WP_133472578.1">
    <property type="nucleotide sequence ID" value="NZ_SNWP01000010.1"/>
</dbReference>
<comment type="subcellular location">
    <subcellularLocation>
        <location evidence="6">Cytoplasm</location>
    </subcellularLocation>
</comment>
<dbReference type="InterPro" id="IPR029063">
    <property type="entry name" value="SAM-dependent_MTases_sf"/>
</dbReference>
<comment type="catalytic activity">
    <reaction evidence="6">
        <text>adenosine(37) in tRNA1(Val) + S-adenosyl-L-methionine = N(6)-methyladenosine(37) in tRNA1(Val) + S-adenosyl-L-homocysteine + H(+)</text>
        <dbReference type="Rhea" id="RHEA:43160"/>
        <dbReference type="Rhea" id="RHEA-COMP:10369"/>
        <dbReference type="Rhea" id="RHEA-COMP:10370"/>
        <dbReference type="ChEBI" id="CHEBI:15378"/>
        <dbReference type="ChEBI" id="CHEBI:57856"/>
        <dbReference type="ChEBI" id="CHEBI:59789"/>
        <dbReference type="ChEBI" id="CHEBI:74411"/>
        <dbReference type="ChEBI" id="CHEBI:74449"/>
        <dbReference type="EC" id="2.1.1.223"/>
    </reaction>
</comment>
<dbReference type="OrthoDB" id="5383291at2"/>
<protein>
    <recommendedName>
        <fullName evidence="6">tRNA1(Val) (adenine(37)-N6)-methyltransferase</fullName>
        <ecNumber evidence="6">2.1.1.223</ecNumber>
    </recommendedName>
    <alternativeName>
        <fullName evidence="6">tRNA m6A37 methyltransferase</fullName>
    </alternativeName>
</protein>
<organism evidence="8 9">
    <name type="scientific">Sediminibacterium goheungense</name>
    <dbReference type="NCBI Taxonomy" id="1086393"/>
    <lineage>
        <taxon>Bacteria</taxon>
        <taxon>Pseudomonadati</taxon>
        <taxon>Bacteroidota</taxon>
        <taxon>Chitinophagia</taxon>
        <taxon>Chitinophagales</taxon>
        <taxon>Chitinophagaceae</taxon>
        <taxon>Sediminibacterium</taxon>
    </lineage>
</organism>
<evidence type="ECO:0000256" key="3">
    <source>
        <dbReference type="ARBA" id="ARBA00022679"/>
    </source>
</evidence>
<dbReference type="Pfam" id="PF05175">
    <property type="entry name" value="MTS"/>
    <property type="match status" value="1"/>
</dbReference>
<proteinExistence type="inferred from homology"/>
<dbReference type="Gene3D" id="3.40.50.150">
    <property type="entry name" value="Vaccinia Virus protein VP39"/>
    <property type="match status" value="1"/>
</dbReference>
<feature type="domain" description="Methyltransferase small" evidence="7">
    <location>
        <begin position="44"/>
        <end position="125"/>
    </location>
</feature>
<evidence type="ECO:0000256" key="1">
    <source>
        <dbReference type="ARBA" id="ARBA00022490"/>
    </source>
</evidence>
<comment type="caution">
    <text evidence="8">The sequence shown here is derived from an EMBL/GenBank/DDBJ whole genome shotgun (WGS) entry which is preliminary data.</text>
</comment>
<dbReference type="GO" id="GO:0032259">
    <property type="term" value="P:methylation"/>
    <property type="evidence" value="ECO:0007669"/>
    <property type="project" value="UniProtKB-KW"/>
</dbReference>
<dbReference type="EMBL" id="SNWP01000010">
    <property type="protein sequence ID" value="TDO28009.1"/>
    <property type="molecule type" value="Genomic_DNA"/>
</dbReference>
<sequence>MPNDYFQFKQFRIEQQKAAMKVCTDACLFGAWVTSKTKENKYDKDSRALDIGTGTGLLALMLAQQFEGHIDAIDIDADAATQATENAEASNWRNRISVHHAAINTWSQTHYNLLLSNPPFFEQDLRSQDQQRNLALHDTGLTLETLWEHVIRCIHPDGLFAVLLPYHRLADCLALAAKNDFWLHEQVSVHQTDKHGPFRVMLLFGREKKVPVEGTMLIKNGGAYTTAFTALLQDYYLYL</sequence>
<dbReference type="AlphaFoldDB" id="A0A4R6IYS8"/>
<keyword evidence="9" id="KW-1185">Reference proteome</keyword>
<gene>
    <name evidence="8" type="ORF">BC659_0066</name>
</gene>
<name>A0A4R6IYS8_9BACT</name>
<evidence type="ECO:0000313" key="8">
    <source>
        <dbReference type="EMBL" id="TDO28009.1"/>
    </source>
</evidence>
<dbReference type="InterPro" id="IPR050210">
    <property type="entry name" value="tRNA_Adenine-N(6)_MTase"/>
</dbReference>
<reference evidence="8 9" key="1">
    <citation type="submission" date="2019-03" db="EMBL/GenBank/DDBJ databases">
        <title>Genomic Encyclopedia of Archaeal and Bacterial Type Strains, Phase II (KMG-II): from individual species to whole genera.</title>
        <authorList>
            <person name="Goeker M."/>
        </authorList>
    </citation>
    <scope>NUCLEOTIDE SEQUENCE [LARGE SCALE GENOMIC DNA]</scope>
    <source>
        <strain evidence="8 9">DSM 28323</strain>
    </source>
</reference>
<evidence type="ECO:0000256" key="2">
    <source>
        <dbReference type="ARBA" id="ARBA00022603"/>
    </source>
</evidence>
<comment type="function">
    <text evidence="6">Specifically methylates the adenine in position 37 of tRNA(1)(Val) (anticodon cmo5UAC).</text>
</comment>
<keyword evidence="4 6" id="KW-0949">S-adenosyl-L-methionine</keyword>
<dbReference type="InterPro" id="IPR007848">
    <property type="entry name" value="Small_mtfrase_dom"/>
</dbReference>
<keyword evidence="3 6" id="KW-0808">Transferase</keyword>
<dbReference type="EC" id="2.1.1.223" evidence="6"/>
<dbReference type="PANTHER" id="PTHR47739:SF1">
    <property type="entry name" value="TRNA1(VAL) (ADENINE(37)-N6)-METHYLTRANSFERASE"/>
    <property type="match status" value="1"/>
</dbReference>
<dbReference type="PANTHER" id="PTHR47739">
    <property type="entry name" value="TRNA1(VAL) (ADENINE(37)-N6)-METHYLTRANSFERASE"/>
    <property type="match status" value="1"/>
</dbReference>
<accession>A0A4R6IYS8</accession>